<dbReference type="InterPro" id="IPR008333">
    <property type="entry name" value="Cbr1-like_FAD-bd_dom"/>
</dbReference>
<protein>
    <submittedName>
        <fullName evidence="3">FAD-binding oxidoreductase</fullName>
    </submittedName>
</protein>
<dbReference type="SUPFAM" id="SSF52343">
    <property type="entry name" value="Ferredoxin reductase-like, C-terminal NADP-linked domain"/>
    <property type="match status" value="1"/>
</dbReference>
<gene>
    <name evidence="3" type="ORF">ACFOGJ_07605</name>
</gene>
<dbReference type="Gene3D" id="2.40.30.10">
    <property type="entry name" value="Translation factors"/>
    <property type="match status" value="1"/>
</dbReference>
<dbReference type="Pfam" id="PF00175">
    <property type="entry name" value="NAD_binding_1"/>
    <property type="match status" value="1"/>
</dbReference>
<dbReference type="PANTHER" id="PTHR47354:SF5">
    <property type="entry name" value="PROTEIN RFBI"/>
    <property type="match status" value="1"/>
</dbReference>
<dbReference type="InterPro" id="IPR039261">
    <property type="entry name" value="FNR_nucleotide-bd"/>
</dbReference>
<dbReference type="Gene3D" id="3.40.50.80">
    <property type="entry name" value="Nucleotide-binding domain of ferredoxin-NADP reductase (FNR) module"/>
    <property type="match status" value="1"/>
</dbReference>
<feature type="region of interest" description="Disordered" evidence="1">
    <location>
        <begin position="1"/>
        <end position="23"/>
    </location>
</feature>
<feature type="region of interest" description="Disordered" evidence="1">
    <location>
        <begin position="41"/>
        <end position="113"/>
    </location>
</feature>
<proteinExistence type="predicted"/>
<dbReference type="PROSITE" id="PS51384">
    <property type="entry name" value="FAD_FR"/>
    <property type="match status" value="1"/>
</dbReference>
<dbReference type="PANTHER" id="PTHR47354">
    <property type="entry name" value="NADH OXIDOREDUCTASE HCR"/>
    <property type="match status" value="1"/>
</dbReference>
<dbReference type="Pfam" id="PF00970">
    <property type="entry name" value="FAD_binding_6"/>
    <property type="match status" value="1"/>
</dbReference>
<evidence type="ECO:0000259" key="2">
    <source>
        <dbReference type="PROSITE" id="PS51384"/>
    </source>
</evidence>
<sequence>MTVPNRSPVAAAPTAEEAAGDGLSTLLGRIEGRRARARHRLAQAELASAPADGAGRPSRVATPAGGGQSGDRPADGSLGIGGLRRMPPLAVDTGSGRPATGSVAGSASGAAAEPEVRVPAGAAPGTVLMVQNVAPGLLRFALARPPGFSYAAGQSVKLSLGGISRRYTMVSAPHQPYLEFFVELVPGGRMSAHLAGLRRGNRVDLAGGPKGGIALDGSARRHLMLATVTGVNPFVSILRDAVQRGRTDLGAVLVQGASHADEFGYRAELEAMAAAHPQLLSYIPTVSRPGESRNAGWSGATGRADARIADTLQRFALHAADTAAYACGNPGMVDTARRRLSDLGFAVRVERYD</sequence>
<feature type="compositionally biased region" description="Low complexity" evidence="1">
    <location>
        <begin position="99"/>
        <end position="112"/>
    </location>
</feature>
<evidence type="ECO:0000313" key="4">
    <source>
        <dbReference type="Proteomes" id="UP001595528"/>
    </source>
</evidence>
<dbReference type="InterPro" id="IPR017927">
    <property type="entry name" value="FAD-bd_FR_type"/>
</dbReference>
<dbReference type="RefSeq" id="WP_379899249.1">
    <property type="nucleotide sequence ID" value="NZ_JBHRTR010000019.1"/>
</dbReference>
<dbReference type="InterPro" id="IPR017938">
    <property type="entry name" value="Riboflavin_synthase-like_b-brl"/>
</dbReference>
<dbReference type="InterPro" id="IPR050415">
    <property type="entry name" value="MRET"/>
</dbReference>
<reference evidence="4" key="1">
    <citation type="journal article" date="2019" name="Int. J. Syst. Evol. Microbiol.">
        <title>The Global Catalogue of Microorganisms (GCM) 10K type strain sequencing project: providing services to taxonomists for standard genome sequencing and annotation.</title>
        <authorList>
            <consortium name="The Broad Institute Genomics Platform"/>
            <consortium name="The Broad Institute Genome Sequencing Center for Infectious Disease"/>
            <person name="Wu L."/>
            <person name="Ma J."/>
        </authorList>
    </citation>
    <scope>NUCLEOTIDE SEQUENCE [LARGE SCALE GENOMIC DNA]</scope>
    <source>
        <strain evidence="4">KCTC 42964</strain>
    </source>
</reference>
<organism evidence="3 4">
    <name type="scientific">Marinibaculum pumilum</name>
    <dbReference type="NCBI Taxonomy" id="1766165"/>
    <lineage>
        <taxon>Bacteria</taxon>
        <taxon>Pseudomonadati</taxon>
        <taxon>Pseudomonadota</taxon>
        <taxon>Alphaproteobacteria</taxon>
        <taxon>Rhodospirillales</taxon>
        <taxon>Rhodospirillaceae</taxon>
        <taxon>Marinibaculum</taxon>
    </lineage>
</organism>
<dbReference type="Proteomes" id="UP001595528">
    <property type="component" value="Unassembled WGS sequence"/>
</dbReference>
<evidence type="ECO:0000313" key="3">
    <source>
        <dbReference type="EMBL" id="MFC3227088.1"/>
    </source>
</evidence>
<dbReference type="SUPFAM" id="SSF63380">
    <property type="entry name" value="Riboflavin synthase domain-like"/>
    <property type="match status" value="1"/>
</dbReference>
<evidence type="ECO:0000256" key="1">
    <source>
        <dbReference type="SAM" id="MobiDB-lite"/>
    </source>
</evidence>
<feature type="domain" description="FAD-binding FR-type" evidence="2">
    <location>
        <begin position="120"/>
        <end position="216"/>
    </location>
</feature>
<keyword evidence="4" id="KW-1185">Reference proteome</keyword>
<accession>A0ABV7KXN1</accession>
<dbReference type="EMBL" id="JBHRTR010000019">
    <property type="protein sequence ID" value="MFC3227088.1"/>
    <property type="molecule type" value="Genomic_DNA"/>
</dbReference>
<dbReference type="PRINTS" id="PR00410">
    <property type="entry name" value="PHEHYDRXLASE"/>
</dbReference>
<comment type="caution">
    <text evidence="3">The sequence shown here is derived from an EMBL/GenBank/DDBJ whole genome shotgun (WGS) entry which is preliminary data.</text>
</comment>
<name>A0ABV7KXN1_9PROT</name>
<dbReference type="InterPro" id="IPR001433">
    <property type="entry name" value="OxRdtase_FAD/NAD-bd"/>
</dbReference>